<reference evidence="2 3" key="1">
    <citation type="journal article" date="2024" name="G3 (Bethesda)">
        <title>Genome assembly of Hibiscus sabdariffa L. provides insights into metabolisms of medicinal natural products.</title>
        <authorList>
            <person name="Kim T."/>
        </authorList>
    </citation>
    <scope>NUCLEOTIDE SEQUENCE [LARGE SCALE GENOMIC DNA]</scope>
    <source>
        <strain evidence="2">TK-2024</strain>
        <tissue evidence="2">Old leaves</tissue>
    </source>
</reference>
<comment type="caution">
    <text evidence="2">The sequence shown here is derived from an EMBL/GenBank/DDBJ whole genome shotgun (WGS) entry which is preliminary data.</text>
</comment>
<evidence type="ECO:0000313" key="2">
    <source>
        <dbReference type="EMBL" id="KAK8476221.1"/>
    </source>
</evidence>
<dbReference type="Pfam" id="PF13456">
    <property type="entry name" value="RVT_3"/>
    <property type="match status" value="1"/>
</dbReference>
<feature type="domain" description="RNase H type-1" evidence="1">
    <location>
        <begin position="50"/>
        <end position="87"/>
    </location>
</feature>
<dbReference type="EMBL" id="JBBPBN010002361">
    <property type="protein sequence ID" value="KAK8476221.1"/>
    <property type="molecule type" value="Genomic_DNA"/>
</dbReference>
<protein>
    <recommendedName>
        <fullName evidence="1">RNase H type-1 domain-containing protein</fullName>
    </recommendedName>
</protein>
<name>A0ABR1Z8F9_9ROSI</name>
<organism evidence="2 3">
    <name type="scientific">Hibiscus sabdariffa</name>
    <name type="common">roselle</name>
    <dbReference type="NCBI Taxonomy" id="183260"/>
    <lineage>
        <taxon>Eukaryota</taxon>
        <taxon>Viridiplantae</taxon>
        <taxon>Streptophyta</taxon>
        <taxon>Embryophyta</taxon>
        <taxon>Tracheophyta</taxon>
        <taxon>Spermatophyta</taxon>
        <taxon>Magnoliopsida</taxon>
        <taxon>eudicotyledons</taxon>
        <taxon>Gunneridae</taxon>
        <taxon>Pentapetalae</taxon>
        <taxon>rosids</taxon>
        <taxon>malvids</taxon>
        <taxon>Malvales</taxon>
        <taxon>Malvaceae</taxon>
        <taxon>Malvoideae</taxon>
        <taxon>Hibiscus</taxon>
    </lineage>
</organism>
<accession>A0ABR1Z8F9</accession>
<evidence type="ECO:0000313" key="3">
    <source>
        <dbReference type="Proteomes" id="UP001396334"/>
    </source>
</evidence>
<keyword evidence="3" id="KW-1185">Reference proteome</keyword>
<sequence length="115" mass="12868">MDAIYVFRGDFRLCCQRIAVEYVDAFSKPLMTMGSAIRVILHKQSDVLAACALVETISSLLNRSWSVRVQHIPREKNLVADRIAAMCRSDPIGMLEFADARVDLVVLANKKANND</sequence>
<proteinExistence type="predicted"/>
<dbReference type="InterPro" id="IPR002156">
    <property type="entry name" value="RNaseH_domain"/>
</dbReference>
<evidence type="ECO:0000259" key="1">
    <source>
        <dbReference type="Pfam" id="PF13456"/>
    </source>
</evidence>
<gene>
    <name evidence="2" type="ORF">V6N11_048164</name>
</gene>
<dbReference type="Proteomes" id="UP001396334">
    <property type="component" value="Unassembled WGS sequence"/>
</dbReference>